<dbReference type="Proteomes" id="UP000257706">
    <property type="component" value="Unassembled WGS sequence"/>
</dbReference>
<keyword evidence="5" id="KW-0472">Membrane</keyword>
<proteinExistence type="predicted"/>
<feature type="domain" description="HAMP" evidence="6">
    <location>
        <begin position="213"/>
        <end position="266"/>
    </location>
</feature>
<evidence type="ECO:0000313" key="7">
    <source>
        <dbReference type="EMBL" id="HAE49709.1"/>
    </source>
</evidence>
<gene>
    <name evidence="7" type="ORF">DCK97_20025</name>
</gene>
<evidence type="ECO:0000256" key="5">
    <source>
        <dbReference type="ARBA" id="ARBA00023136"/>
    </source>
</evidence>
<dbReference type="Pfam" id="PF17200">
    <property type="entry name" value="sCache_2"/>
    <property type="match status" value="1"/>
</dbReference>
<reference evidence="7 8" key="1">
    <citation type="journal article" date="2018" name="Nat. Biotechnol.">
        <title>A standardized bacterial taxonomy based on genome phylogeny substantially revises the tree of life.</title>
        <authorList>
            <person name="Parks D.H."/>
            <person name="Chuvochina M."/>
            <person name="Waite D.W."/>
            <person name="Rinke C."/>
            <person name="Skarshewski A."/>
            <person name="Chaumeil P.A."/>
            <person name="Hugenholtz P."/>
        </authorList>
    </citation>
    <scope>NUCLEOTIDE SEQUENCE [LARGE SCALE GENOMIC DNA]</scope>
    <source>
        <strain evidence="7">UBA8739</strain>
    </source>
</reference>
<dbReference type="PANTHER" id="PTHR32089:SF112">
    <property type="entry name" value="LYSOZYME-LIKE PROTEIN-RELATED"/>
    <property type="match status" value="1"/>
</dbReference>
<dbReference type="Pfam" id="PF00672">
    <property type="entry name" value="HAMP"/>
    <property type="match status" value="1"/>
</dbReference>
<keyword evidence="2" id="KW-1003">Cell membrane</keyword>
<dbReference type="SUPFAM" id="SSF158472">
    <property type="entry name" value="HAMP domain-like"/>
    <property type="match status" value="1"/>
</dbReference>
<organism evidence="7 8">
    <name type="scientific">Tistrella mobilis</name>
    <dbReference type="NCBI Taxonomy" id="171437"/>
    <lineage>
        <taxon>Bacteria</taxon>
        <taxon>Pseudomonadati</taxon>
        <taxon>Pseudomonadota</taxon>
        <taxon>Alphaproteobacteria</taxon>
        <taxon>Geminicoccales</taxon>
        <taxon>Geminicoccaceae</taxon>
        <taxon>Tistrella</taxon>
    </lineage>
</organism>
<dbReference type="PANTHER" id="PTHR32089">
    <property type="entry name" value="METHYL-ACCEPTING CHEMOTAXIS PROTEIN MCPB"/>
    <property type="match status" value="1"/>
</dbReference>
<comment type="subcellular location">
    <subcellularLocation>
        <location evidence="1">Cell membrane</location>
        <topology evidence="1">Multi-pass membrane protein</topology>
    </subcellularLocation>
</comment>
<evidence type="ECO:0000256" key="1">
    <source>
        <dbReference type="ARBA" id="ARBA00004651"/>
    </source>
</evidence>
<dbReference type="GO" id="GO:0007165">
    <property type="term" value="P:signal transduction"/>
    <property type="evidence" value="ECO:0007669"/>
    <property type="project" value="InterPro"/>
</dbReference>
<dbReference type="Gene3D" id="3.30.450.20">
    <property type="entry name" value="PAS domain"/>
    <property type="match status" value="1"/>
</dbReference>
<evidence type="ECO:0000259" key="6">
    <source>
        <dbReference type="PROSITE" id="PS50885"/>
    </source>
</evidence>
<dbReference type="SUPFAM" id="SSF58104">
    <property type="entry name" value="Methyl-accepting chemotaxis protein (MCP) signaling domain"/>
    <property type="match status" value="1"/>
</dbReference>
<dbReference type="GO" id="GO:0005886">
    <property type="term" value="C:plasma membrane"/>
    <property type="evidence" value="ECO:0007669"/>
    <property type="project" value="UniProtKB-SubCell"/>
</dbReference>
<keyword evidence="4" id="KW-1133">Transmembrane helix</keyword>
<accession>A0A3B9IR73</accession>
<comment type="caution">
    <text evidence="7">The sequence shown here is derived from an EMBL/GenBank/DDBJ whole genome shotgun (WGS) entry which is preliminary data.</text>
</comment>
<evidence type="ECO:0000313" key="8">
    <source>
        <dbReference type="Proteomes" id="UP000257706"/>
    </source>
</evidence>
<feature type="non-terminal residue" evidence="7">
    <location>
        <position position="367"/>
    </location>
</feature>
<dbReference type="InterPro" id="IPR003660">
    <property type="entry name" value="HAMP_dom"/>
</dbReference>
<dbReference type="PROSITE" id="PS50885">
    <property type="entry name" value="HAMP"/>
    <property type="match status" value="1"/>
</dbReference>
<keyword evidence="3" id="KW-0812">Transmembrane</keyword>
<dbReference type="InterPro" id="IPR033480">
    <property type="entry name" value="sCache_2"/>
</dbReference>
<evidence type="ECO:0000256" key="4">
    <source>
        <dbReference type="ARBA" id="ARBA00022989"/>
    </source>
</evidence>
<dbReference type="SMART" id="SM00304">
    <property type="entry name" value="HAMP"/>
    <property type="match status" value="1"/>
</dbReference>
<evidence type="ECO:0000256" key="2">
    <source>
        <dbReference type="ARBA" id="ARBA00022475"/>
    </source>
</evidence>
<dbReference type="SMART" id="SM01049">
    <property type="entry name" value="Cache_2"/>
    <property type="match status" value="1"/>
</dbReference>
<sequence length="367" mass="38815">MQLLGRLRIRTKLALLLALFVAGLVSLALIDARALERRMYADRVAKLEAAVDMAVSLAAGLDRQVTAGNLGRQDALEQLRTAVHTMRFDAGDGFITVLTSGGVVLAHGALPDREGKPAPARDAEGNSITDLISAVLRAGDTGTITFKGVRPGVDTPQPKVSFVRHFAPFDAVFISGAFTDDLRADVRERLVETAGVGGGILILVVVIAGLIDRDITRPLGRLRTAMAELAAGNLSTRIDGTGRRDEVGEMAATVQVFKDNAIEMERLRAERQASEQRLAEERRHTQLQLAQSFETRVGDIVAALASAATEMEATAVAMTRAAETAGRQASVVAAASEQVSGNVQAVAGATEELSGSVDEIGRQVTLS</sequence>
<dbReference type="AlphaFoldDB" id="A0A3B9IR73"/>
<dbReference type="Gene3D" id="1.10.8.500">
    <property type="entry name" value="HAMP domain in histidine kinase"/>
    <property type="match status" value="1"/>
</dbReference>
<dbReference type="EMBL" id="DMAI01000326">
    <property type="protein sequence ID" value="HAE49709.1"/>
    <property type="molecule type" value="Genomic_DNA"/>
</dbReference>
<name>A0A3B9IR73_9PROT</name>
<dbReference type="CDD" id="cd06225">
    <property type="entry name" value="HAMP"/>
    <property type="match status" value="1"/>
</dbReference>
<evidence type="ECO:0000256" key="3">
    <source>
        <dbReference type="ARBA" id="ARBA00022692"/>
    </source>
</evidence>
<protein>
    <recommendedName>
        <fullName evidence="6">HAMP domain-containing protein</fullName>
    </recommendedName>
</protein>